<evidence type="ECO:0000313" key="4">
    <source>
        <dbReference type="Proteomes" id="UP001140513"/>
    </source>
</evidence>
<evidence type="ECO:0000256" key="1">
    <source>
        <dbReference type="ARBA" id="ARBA00006385"/>
    </source>
</evidence>
<feature type="region of interest" description="Disordered" evidence="2">
    <location>
        <begin position="1"/>
        <end position="39"/>
    </location>
</feature>
<feature type="region of interest" description="Disordered" evidence="2">
    <location>
        <begin position="59"/>
        <end position="83"/>
    </location>
</feature>
<dbReference type="InterPro" id="IPR016024">
    <property type="entry name" value="ARM-type_fold"/>
</dbReference>
<protein>
    <submittedName>
        <fullName evidence="3">RNA-binding protein, CCR4-NOT complex subunit Rcd1</fullName>
    </submittedName>
</protein>
<dbReference type="GO" id="GO:0030014">
    <property type="term" value="C:CCR4-NOT complex"/>
    <property type="evidence" value="ECO:0007669"/>
    <property type="project" value="InterPro"/>
</dbReference>
<keyword evidence="4" id="KW-1185">Reference proteome</keyword>
<sequence length="372" mass="41240">MQHVYPHQQQYPGEWSQHHQQHPTHHVAHQQGQLQAHQAQAQAAAVAAAAAQQQHFARMTGNNGNSVPGGGIIPRGPANDVQGNSQAVMSEENQRVLEWIAQLMKPNTRETALLELSKKREQVPELALILWHSFGVMASLLQEIISVYPLLNPSQLTAAASNRVCNALALLQCVASHTETRGLFLGAHIPLFLYPFLNTTSKSRPFEYLRLTSLGVIGALVKNDSSEVINFLLTTEIIPLCLRIMETGSELSKTVAIFIVQKILLDDTGLAYICQTYERFYAVGTVLSNMVNQLVEQQTVRLLKHVVRCFLRLSDNARAREALRQCLPEPLRDATFSSVLRDDAATKRCLAQLLINLSDNVAEVGGNQQLLH</sequence>
<gene>
    <name evidence="3" type="primary">rcd1</name>
    <name evidence="3" type="ORF">N0V89_004952</name>
</gene>
<dbReference type="Pfam" id="PF04078">
    <property type="entry name" value="Rcd1"/>
    <property type="match status" value="1"/>
</dbReference>
<dbReference type="PANTHER" id="PTHR12262">
    <property type="entry name" value="CCR4-NOT TRANSCRIPTION COMPLEX SUBUNIT 9"/>
    <property type="match status" value="1"/>
</dbReference>
<dbReference type="SUPFAM" id="SSF48371">
    <property type="entry name" value="ARM repeat"/>
    <property type="match status" value="1"/>
</dbReference>
<comment type="similarity">
    <text evidence="1">Belongs to the CNOT9 family.</text>
</comment>
<feature type="compositionally biased region" description="Basic residues" evidence="2">
    <location>
        <begin position="19"/>
        <end position="28"/>
    </location>
</feature>
<dbReference type="GeneID" id="80908482"/>
<dbReference type="AlphaFoldDB" id="A0A9W9CAT7"/>
<dbReference type="Proteomes" id="UP001140513">
    <property type="component" value="Unassembled WGS sequence"/>
</dbReference>
<evidence type="ECO:0000313" key="3">
    <source>
        <dbReference type="EMBL" id="KAJ4353225.1"/>
    </source>
</evidence>
<organism evidence="3 4">
    <name type="scientific">Didymosphaeria variabile</name>
    <dbReference type="NCBI Taxonomy" id="1932322"/>
    <lineage>
        <taxon>Eukaryota</taxon>
        <taxon>Fungi</taxon>
        <taxon>Dikarya</taxon>
        <taxon>Ascomycota</taxon>
        <taxon>Pezizomycotina</taxon>
        <taxon>Dothideomycetes</taxon>
        <taxon>Pleosporomycetidae</taxon>
        <taxon>Pleosporales</taxon>
        <taxon>Massarineae</taxon>
        <taxon>Didymosphaeriaceae</taxon>
        <taxon>Didymosphaeria</taxon>
    </lineage>
</organism>
<evidence type="ECO:0000256" key="2">
    <source>
        <dbReference type="SAM" id="MobiDB-lite"/>
    </source>
</evidence>
<dbReference type="InterPro" id="IPR007216">
    <property type="entry name" value="CNOT9"/>
</dbReference>
<accession>A0A9W9CAT7</accession>
<feature type="compositionally biased region" description="Low complexity" evidence="2">
    <location>
        <begin position="29"/>
        <end position="39"/>
    </location>
</feature>
<dbReference type="EMBL" id="JAPEUX010000004">
    <property type="protein sequence ID" value="KAJ4353225.1"/>
    <property type="molecule type" value="Genomic_DNA"/>
</dbReference>
<reference evidence="3" key="1">
    <citation type="submission" date="2022-10" db="EMBL/GenBank/DDBJ databases">
        <title>Tapping the CABI collections for fungal endophytes: first genome assemblies for Collariella, Neodidymelliopsis, Ascochyta clinopodiicola, Didymella pomorum, Didymosphaeria variabile, Neocosmospora piperis and Neocucurbitaria cava.</title>
        <authorList>
            <person name="Hill R."/>
        </authorList>
    </citation>
    <scope>NUCLEOTIDE SEQUENCE</scope>
    <source>
        <strain evidence="3">IMI 356815</strain>
    </source>
</reference>
<comment type="caution">
    <text evidence="3">The sequence shown here is derived from an EMBL/GenBank/DDBJ whole genome shotgun (WGS) entry which is preliminary data.</text>
</comment>
<proteinExistence type="inferred from homology"/>
<dbReference type="OrthoDB" id="1183224at2759"/>
<dbReference type="InterPro" id="IPR011989">
    <property type="entry name" value="ARM-like"/>
</dbReference>
<dbReference type="GO" id="GO:0006402">
    <property type="term" value="P:mRNA catabolic process"/>
    <property type="evidence" value="ECO:0007669"/>
    <property type="project" value="InterPro"/>
</dbReference>
<dbReference type="RefSeq" id="XP_056070999.1">
    <property type="nucleotide sequence ID" value="XM_056213732.1"/>
</dbReference>
<name>A0A9W9CAT7_9PLEO</name>
<dbReference type="FunFam" id="1.25.10.10:FF:000014">
    <property type="entry name" value="Cell differentiation protein RCD1"/>
    <property type="match status" value="1"/>
</dbReference>
<dbReference type="Gene3D" id="1.25.10.10">
    <property type="entry name" value="Leucine-rich Repeat Variant"/>
    <property type="match status" value="1"/>
</dbReference>